<dbReference type="NCBIfam" id="TIGR03104">
    <property type="entry name" value="trio_amidotrans"/>
    <property type="match status" value="1"/>
</dbReference>
<dbReference type="PANTHER" id="PTHR43284">
    <property type="entry name" value="ASPARAGINE SYNTHETASE (GLUTAMINE-HYDROLYZING)"/>
    <property type="match status" value="1"/>
</dbReference>
<protein>
    <recommendedName>
        <fullName evidence="3">asparagine synthase (glutamine-hydrolyzing)</fullName>
        <ecNumber evidence="3">6.3.5.4</ecNumber>
    </recommendedName>
</protein>
<evidence type="ECO:0000256" key="2">
    <source>
        <dbReference type="ARBA" id="ARBA00005752"/>
    </source>
</evidence>
<dbReference type="GO" id="GO:0005524">
    <property type="term" value="F:ATP binding"/>
    <property type="evidence" value="ECO:0007669"/>
    <property type="project" value="UniProtKB-KW"/>
</dbReference>
<dbReference type="SUPFAM" id="SSF52402">
    <property type="entry name" value="Adenine nucleotide alpha hydrolases-like"/>
    <property type="match status" value="1"/>
</dbReference>
<dbReference type="Pfam" id="PF13537">
    <property type="entry name" value="GATase_7"/>
    <property type="match status" value="1"/>
</dbReference>
<keyword evidence="6 9" id="KW-0061">Asparagine biosynthesis</keyword>
<evidence type="ECO:0000256" key="11">
    <source>
        <dbReference type="SAM" id="MobiDB-lite"/>
    </source>
</evidence>
<evidence type="ECO:0000256" key="8">
    <source>
        <dbReference type="ARBA" id="ARBA00048741"/>
    </source>
</evidence>
<dbReference type="InterPro" id="IPR017535">
    <property type="entry name" value="Asparagine_synth"/>
</dbReference>
<dbReference type="STRING" id="1184609.KILIM_054_00390"/>
<dbReference type="AlphaFoldDB" id="K6VLC8"/>
<feature type="region of interest" description="Disordered" evidence="11">
    <location>
        <begin position="601"/>
        <end position="631"/>
    </location>
</feature>
<dbReference type="InterPro" id="IPR029055">
    <property type="entry name" value="Ntn_hydrolases_N"/>
</dbReference>
<evidence type="ECO:0000256" key="1">
    <source>
        <dbReference type="ARBA" id="ARBA00005187"/>
    </source>
</evidence>
<dbReference type="PROSITE" id="PS51278">
    <property type="entry name" value="GATASE_TYPE_2"/>
    <property type="match status" value="1"/>
</dbReference>
<feature type="domain" description="Glutamine amidotransferase type-2" evidence="12">
    <location>
        <begin position="2"/>
        <end position="214"/>
    </location>
</feature>
<keyword evidence="5 10" id="KW-0067">ATP-binding</keyword>
<keyword evidence="9" id="KW-0028">Amino-acid biosynthesis</keyword>
<name>K6VLC8_9MICO</name>
<dbReference type="PANTHER" id="PTHR43284:SF1">
    <property type="entry name" value="ASPARAGINE SYNTHETASE"/>
    <property type="match status" value="1"/>
</dbReference>
<dbReference type="OrthoDB" id="9763290at2"/>
<dbReference type="EMBL" id="BAHD01000054">
    <property type="protein sequence ID" value="GAB97028.1"/>
    <property type="molecule type" value="Genomic_DNA"/>
</dbReference>
<dbReference type="GO" id="GO:0005829">
    <property type="term" value="C:cytosol"/>
    <property type="evidence" value="ECO:0007669"/>
    <property type="project" value="TreeGrafter"/>
</dbReference>
<dbReference type="GO" id="GO:0004066">
    <property type="term" value="F:asparagine synthase (glutamine-hydrolyzing) activity"/>
    <property type="evidence" value="ECO:0007669"/>
    <property type="project" value="UniProtKB-EC"/>
</dbReference>
<dbReference type="CDD" id="cd01991">
    <property type="entry name" value="Asn_synthase_B_C"/>
    <property type="match status" value="1"/>
</dbReference>
<evidence type="ECO:0000259" key="12">
    <source>
        <dbReference type="PROSITE" id="PS51278"/>
    </source>
</evidence>
<comment type="catalytic activity">
    <reaction evidence="8">
        <text>L-aspartate + L-glutamine + ATP + H2O = L-asparagine + L-glutamate + AMP + diphosphate + H(+)</text>
        <dbReference type="Rhea" id="RHEA:12228"/>
        <dbReference type="ChEBI" id="CHEBI:15377"/>
        <dbReference type="ChEBI" id="CHEBI:15378"/>
        <dbReference type="ChEBI" id="CHEBI:29985"/>
        <dbReference type="ChEBI" id="CHEBI:29991"/>
        <dbReference type="ChEBI" id="CHEBI:30616"/>
        <dbReference type="ChEBI" id="CHEBI:33019"/>
        <dbReference type="ChEBI" id="CHEBI:58048"/>
        <dbReference type="ChEBI" id="CHEBI:58359"/>
        <dbReference type="ChEBI" id="CHEBI:456215"/>
        <dbReference type="EC" id="6.3.5.4"/>
    </reaction>
</comment>
<comment type="caution">
    <text evidence="13">The sequence shown here is derived from an EMBL/GenBank/DDBJ whole genome shotgun (WGS) entry which is preliminary data.</text>
</comment>
<keyword evidence="7 9" id="KW-0315">Glutamine amidotransferase</keyword>
<dbReference type="Gene3D" id="3.40.50.620">
    <property type="entry name" value="HUPs"/>
    <property type="match status" value="1"/>
</dbReference>
<dbReference type="EC" id="6.3.5.4" evidence="3"/>
<feature type="active site" description="For GATase activity" evidence="9">
    <location>
        <position position="2"/>
    </location>
</feature>
<feature type="compositionally biased region" description="Low complexity" evidence="11">
    <location>
        <begin position="602"/>
        <end position="623"/>
    </location>
</feature>
<dbReference type="InterPro" id="IPR006426">
    <property type="entry name" value="Asn_synth_AEB"/>
</dbReference>
<evidence type="ECO:0000256" key="7">
    <source>
        <dbReference type="ARBA" id="ARBA00022962"/>
    </source>
</evidence>
<dbReference type="NCBIfam" id="TIGR01536">
    <property type="entry name" value="asn_synth_AEB"/>
    <property type="match status" value="1"/>
</dbReference>
<dbReference type="GO" id="GO:0006529">
    <property type="term" value="P:asparagine biosynthetic process"/>
    <property type="evidence" value="ECO:0007669"/>
    <property type="project" value="UniProtKB-KW"/>
</dbReference>
<feature type="binding site" evidence="10">
    <location>
        <position position="293"/>
    </location>
    <ligand>
        <name>ATP</name>
        <dbReference type="ChEBI" id="CHEBI:30616"/>
    </ligand>
</feature>
<evidence type="ECO:0000313" key="13">
    <source>
        <dbReference type="EMBL" id="GAB97028.1"/>
    </source>
</evidence>
<evidence type="ECO:0000256" key="3">
    <source>
        <dbReference type="ARBA" id="ARBA00012737"/>
    </source>
</evidence>
<reference evidence="13 14" key="1">
    <citation type="submission" date="2012-08" db="EMBL/GenBank/DDBJ databases">
        <title>Whole genome shotgun sequence of Kineosphaera limosa NBRC 100340.</title>
        <authorList>
            <person name="Yoshida I."/>
            <person name="Isaki S."/>
            <person name="Hosoyama A."/>
            <person name="Tsuchikane K."/>
            <person name="Katsumata H."/>
            <person name="Ando Y."/>
            <person name="Ohji S."/>
            <person name="Hamada M."/>
            <person name="Tamura T."/>
            <person name="Yamazoe A."/>
            <person name="Yamazaki S."/>
            <person name="Fujita N."/>
        </authorList>
    </citation>
    <scope>NUCLEOTIDE SEQUENCE [LARGE SCALE GENOMIC DNA]</scope>
    <source>
        <strain evidence="13 14">NBRC 100340</strain>
    </source>
</reference>
<dbReference type="InterPro" id="IPR001962">
    <property type="entry name" value="Asn_synthase"/>
</dbReference>
<sequence length="631" mass="67905">MCGISGEVRFDGTLADTAAVAAMTRTLAPRGPDGAGLFSRGPFALGHRRLAIIDLSTRGSQPMVDPELGLALVFNGCIYNYEELREQLRAASYRFFSDADSEVVIKAYHHWGAGCFERFRGMFAVGIIELDSGVSVLARDRLGIKPLYLSQGPGRVRFASSVQALLAAGEVDTSIDRVALHHYLSFHSVVPPPHTILTGVRKLPPATVRVYQPDGTFADQVYWRPTFARDPQRSDWSVRDWQEALLETLRGAVRRRMVADVPVGVLLSGGFDSSVIVGLLAQEGQRDLATFSIGFDAAGGESGDEYVDSDLVAREFGTDHHRLHVDTAALVPAVLPTVAAMTEPMISHDCVAFYLLSQTVSQHVKVVQSGQGADEVLAGYSWYPPLAAVDPQTVTEHYAREFFDRTHDGIAALVNPEYALSNDPSYAFVAEHQRATLAAAKGQAREALDAALSLDTQIMLVDDPVKRVDAMTMAWGLEGRVPFLDHDFVELAAACPPALKLAGGGKGVLKEAARGLVPDAVIDRTKGYFPVPGIRHLEGELLHLVRDALSEPAARDRAIFRPEATAALLAEPNATRTTLDGNALWQVALLELWLQSLPTPGTPAGTSAVTSTATAADLSAAEAPNTFEAPP</sequence>
<dbReference type="PIRSF" id="PIRSF001589">
    <property type="entry name" value="Asn_synthetase_glu-h"/>
    <property type="match status" value="1"/>
</dbReference>
<dbReference type="CDD" id="cd00712">
    <property type="entry name" value="AsnB"/>
    <property type="match status" value="1"/>
</dbReference>
<feature type="binding site" evidence="10">
    <location>
        <begin position="369"/>
        <end position="370"/>
    </location>
    <ligand>
        <name>ATP</name>
        <dbReference type="ChEBI" id="CHEBI:30616"/>
    </ligand>
</feature>
<organism evidence="13 14">
    <name type="scientific">Kineosphaera limosa NBRC 100340</name>
    <dbReference type="NCBI Taxonomy" id="1184609"/>
    <lineage>
        <taxon>Bacteria</taxon>
        <taxon>Bacillati</taxon>
        <taxon>Actinomycetota</taxon>
        <taxon>Actinomycetes</taxon>
        <taxon>Micrococcales</taxon>
        <taxon>Dermatophilaceae</taxon>
        <taxon>Kineosphaera</taxon>
    </lineage>
</organism>
<dbReference type="RefSeq" id="WP_006593560.1">
    <property type="nucleotide sequence ID" value="NZ_BAHD01000054.1"/>
</dbReference>
<proteinExistence type="inferred from homology"/>
<dbReference type="Proteomes" id="UP000008366">
    <property type="component" value="Unassembled WGS sequence"/>
</dbReference>
<evidence type="ECO:0000256" key="10">
    <source>
        <dbReference type="PIRSR" id="PIRSR001589-2"/>
    </source>
</evidence>
<dbReference type="InterPro" id="IPR014729">
    <property type="entry name" value="Rossmann-like_a/b/a_fold"/>
</dbReference>
<comment type="pathway">
    <text evidence="1">Amino-acid biosynthesis; L-asparagine biosynthesis; L-asparagine from L-aspartate (L-Gln route): step 1/1.</text>
</comment>
<evidence type="ECO:0000256" key="4">
    <source>
        <dbReference type="ARBA" id="ARBA00022741"/>
    </source>
</evidence>
<gene>
    <name evidence="13" type="ORF">KILIM_054_00390</name>
</gene>
<evidence type="ECO:0000313" key="14">
    <source>
        <dbReference type="Proteomes" id="UP000008366"/>
    </source>
</evidence>
<keyword evidence="14" id="KW-1185">Reference proteome</keyword>
<accession>K6VLC8</accession>
<dbReference type="eggNOG" id="COG0367">
    <property type="taxonomic scope" value="Bacteria"/>
</dbReference>
<dbReference type="SUPFAM" id="SSF56235">
    <property type="entry name" value="N-terminal nucleophile aminohydrolases (Ntn hydrolases)"/>
    <property type="match status" value="1"/>
</dbReference>
<dbReference type="Pfam" id="PF00733">
    <property type="entry name" value="Asn_synthase"/>
    <property type="match status" value="1"/>
</dbReference>
<keyword evidence="4 10" id="KW-0547">Nucleotide-binding</keyword>
<evidence type="ECO:0000256" key="5">
    <source>
        <dbReference type="ARBA" id="ARBA00022840"/>
    </source>
</evidence>
<feature type="binding site" evidence="10">
    <location>
        <position position="100"/>
    </location>
    <ligand>
        <name>L-glutamine</name>
        <dbReference type="ChEBI" id="CHEBI:58359"/>
    </ligand>
</feature>
<feature type="binding site" evidence="10">
    <location>
        <position position="266"/>
    </location>
    <ligand>
        <name>ATP</name>
        <dbReference type="ChEBI" id="CHEBI:30616"/>
    </ligand>
</feature>
<evidence type="ECO:0000256" key="9">
    <source>
        <dbReference type="PIRSR" id="PIRSR001589-1"/>
    </source>
</evidence>
<comment type="similarity">
    <text evidence="2">Belongs to the asparagine synthetase family.</text>
</comment>
<dbReference type="InterPro" id="IPR017932">
    <property type="entry name" value="GATase_2_dom"/>
</dbReference>
<dbReference type="InterPro" id="IPR051786">
    <property type="entry name" value="ASN_synthetase/amidase"/>
</dbReference>
<evidence type="ECO:0000256" key="6">
    <source>
        <dbReference type="ARBA" id="ARBA00022888"/>
    </source>
</evidence>
<dbReference type="InterPro" id="IPR033738">
    <property type="entry name" value="AsnB_N"/>
</dbReference>
<dbReference type="Gene3D" id="3.60.20.10">
    <property type="entry name" value="Glutamine Phosphoribosylpyrophosphate, subunit 1, domain 1"/>
    <property type="match status" value="1"/>
</dbReference>